<evidence type="ECO:0000313" key="3">
    <source>
        <dbReference type="EMBL" id="CAA9994058.1"/>
    </source>
</evidence>
<feature type="signal peptide" evidence="2">
    <location>
        <begin position="1"/>
        <end position="17"/>
    </location>
</feature>
<proteinExistence type="predicted"/>
<organism evidence="3 5">
    <name type="scientific">Nesidiocoris tenuis</name>
    <dbReference type="NCBI Taxonomy" id="355587"/>
    <lineage>
        <taxon>Eukaryota</taxon>
        <taxon>Metazoa</taxon>
        <taxon>Ecdysozoa</taxon>
        <taxon>Arthropoda</taxon>
        <taxon>Hexapoda</taxon>
        <taxon>Insecta</taxon>
        <taxon>Pterygota</taxon>
        <taxon>Neoptera</taxon>
        <taxon>Paraneoptera</taxon>
        <taxon>Hemiptera</taxon>
        <taxon>Heteroptera</taxon>
        <taxon>Panheteroptera</taxon>
        <taxon>Cimicomorpha</taxon>
        <taxon>Miridae</taxon>
        <taxon>Dicyphina</taxon>
        <taxon>Nesidiocoris</taxon>
    </lineage>
</organism>
<feature type="compositionally biased region" description="Low complexity" evidence="1">
    <location>
        <begin position="104"/>
        <end position="121"/>
    </location>
</feature>
<evidence type="ECO:0000313" key="4">
    <source>
        <dbReference type="EMBL" id="CAA9994063.1"/>
    </source>
</evidence>
<dbReference type="AlphaFoldDB" id="A0A6H5FXN1"/>
<sequence>MTSQIARILLLAALAFAVPGQAGSLESGATGAGYNSNGEASLSSGAYPASSGYGSGASALPVGSGYGGGTASSGAYPYNGAVTSDGAFAASSAGSYSGASGSNAAPSLSGGRFPSNSPTPNSGGGSYAGGYQGNPTAGPGAYGPQKTQGFPFNLPQGCFSGFPSFGSDPYQIHQQILNQIQRLQEENLRLSSQFAGASPQ</sequence>
<evidence type="ECO:0000256" key="2">
    <source>
        <dbReference type="SAM" id="SignalP"/>
    </source>
</evidence>
<dbReference type="Proteomes" id="UP000479000">
    <property type="component" value="Unassembled WGS sequence"/>
</dbReference>
<keyword evidence="2" id="KW-0732">Signal</keyword>
<evidence type="ECO:0000313" key="5">
    <source>
        <dbReference type="Proteomes" id="UP000479000"/>
    </source>
</evidence>
<gene>
    <name evidence="3" type="ORF">NTEN_LOCUS878</name>
    <name evidence="4" type="ORF">NTEN_LOCUS883</name>
</gene>
<dbReference type="EMBL" id="CADCXU010001642">
    <property type="protein sequence ID" value="CAA9994058.1"/>
    <property type="molecule type" value="Genomic_DNA"/>
</dbReference>
<accession>A0A6H5FXN1</accession>
<dbReference type="OrthoDB" id="6647226at2759"/>
<name>A0A6H5FXN1_9HEMI</name>
<feature type="compositionally biased region" description="Gly residues" evidence="1">
    <location>
        <begin position="122"/>
        <end position="132"/>
    </location>
</feature>
<protein>
    <submittedName>
        <fullName evidence="3">Uncharacterized protein</fullName>
    </submittedName>
</protein>
<evidence type="ECO:0000256" key="1">
    <source>
        <dbReference type="SAM" id="MobiDB-lite"/>
    </source>
</evidence>
<feature type="chain" id="PRO_5036385511" evidence="2">
    <location>
        <begin position="18"/>
        <end position="200"/>
    </location>
</feature>
<dbReference type="EMBL" id="CADCXU010001643">
    <property type="protein sequence ID" value="CAA9994063.1"/>
    <property type="molecule type" value="Genomic_DNA"/>
</dbReference>
<keyword evidence="5" id="KW-1185">Reference proteome</keyword>
<reference evidence="3 5" key="1">
    <citation type="submission" date="2020-02" db="EMBL/GenBank/DDBJ databases">
        <authorList>
            <person name="Ferguson B K."/>
        </authorList>
    </citation>
    <scope>NUCLEOTIDE SEQUENCE [LARGE SCALE GENOMIC DNA]</scope>
</reference>
<feature type="region of interest" description="Disordered" evidence="1">
    <location>
        <begin position="104"/>
        <end position="147"/>
    </location>
</feature>